<dbReference type="InterPro" id="IPR000014">
    <property type="entry name" value="PAS"/>
</dbReference>
<evidence type="ECO:0000256" key="5">
    <source>
        <dbReference type="ARBA" id="ARBA00022777"/>
    </source>
</evidence>
<dbReference type="PANTHER" id="PTHR31600">
    <property type="entry name" value="TINY MACROCYSTS PROTEIN B-RELATED"/>
    <property type="match status" value="1"/>
</dbReference>
<evidence type="ECO:0000256" key="3">
    <source>
        <dbReference type="ARBA" id="ARBA00022679"/>
    </source>
</evidence>
<dbReference type="NCBIfam" id="TIGR00229">
    <property type="entry name" value="sensory_box"/>
    <property type="match status" value="1"/>
</dbReference>
<dbReference type="PANTHER" id="PTHR31600:SF2">
    <property type="entry name" value="GAMETE ENRICHED GENE 10 PROTEIN-RELATED"/>
    <property type="match status" value="1"/>
</dbReference>
<keyword evidence="1" id="KW-0600">Photoreceptor protein</keyword>
<keyword evidence="6" id="KW-0067">ATP-binding</keyword>
<dbReference type="InterPro" id="IPR052994">
    <property type="entry name" value="Tiny_macrocysts_regulators"/>
</dbReference>
<dbReference type="PROSITE" id="PS50112">
    <property type="entry name" value="PAS"/>
    <property type="match status" value="1"/>
</dbReference>
<keyword evidence="1" id="KW-0157">Chromophore</keyword>
<keyword evidence="3" id="KW-0808">Transferase</keyword>
<keyword evidence="1" id="KW-0675">Receptor</keyword>
<name>A0A835YAG4_9CHLO</name>
<evidence type="ECO:0000256" key="7">
    <source>
        <dbReference type="SAM" id="MobiDB-lite"/>
    </source>
</evidence>
<dbReference type="EMBL" id="JAEHOE010000012">
    <property type="protein sequence ID" value="KAG2497902.1"/>
    <property type="molecule type" value="Genomic_DNA"/>
</dbReference>
<feature type="region of interest" description="Disordered" evidence="7">
    <location>
        <begin position="1159"/>
        <end position="1218"/>
    </location>
</feature>
<comment type="caution">
    <text evidence="11">The sequence shown here is derived from an EMBL/GenBank/DDBJ whole genome shotgun (WGS) entry which is preliminary data.</text>
</comment>
<keyword evidence="9" id="KW-0732">Signal</keyword>
<reference evidence="11" key="1">
    <citation type="journal article" date="2020" name="bioRxiv">
        <title>Comparative genomics of Chlamydomonas.</title>
        <authorList>
            <person name="Craig R.J."/>
            <person name="Hasan A.R."/>
            <person name="Ness R.W."/>
            <person name="Keightley P.D."/>
        </authorList>
    </citation>
    <scope>NUCLEOTIDE SEQUENCE</scope>
    <source>
        <strain evidence="11">CCAP 11/70</strain>
    </source>
</reference>
<gene>
    <name evidence="11" type="ORF">HYH03_004167</name>
</gene>
<organism evidence="11 12">
    <name type="scientific">Edaphochlamys debaryana</name>
    <dbReference type="NCBI Taxonomy" id="47281"/>
    <lineage>
        <taxon>Eukaryota</taxon>
        <taxon>Viridiplantae</taxon>
        <taxon>Chlorophyta</taxon>
        <taxon>core chlorophytes</taxon>
        <taxon>Chlorophyceae</taxon>
        <taxon>CS clade</taxon>
        <taxon>Chlamydomonadales</taxon>
        <taxon>Chlamydomonadales incertae sedis</taxon>
        <taxon>Edaphochlamys</taxon>
    </lineage>
</organism>
<dbReference type="InterPro" id="IPR013767">
    <property type="entry name" value="PAS_fold"/>
</dbReference>
<evidence type="ECO:0000259" key="10">
    <source>
        <dbReference type="PROSITE" id="PS50112"/>
    </source>
</evidence>
<keyword evidence="4" id="KW-0547">Nucleotide-binding</keyword>
<feature type="domain" description="PAS" evidence="10">
    <location>
        <begin position="527"/>
        <end position="597"/>
    </location>
</feature>
<dbReference type="Proteomes" id="UP000612055">
    <property type="component" value="Unassembled WGS sequence"/>
</dbReference>
<dbReference type="SUPFAM" id="SSF55785">
    <property type="entry name" value="PYP-like sensor domain (PAS domain)"/>
    <property type="match status" value="1"/>
</dbReference>
<evidence type="ECO:0000256" key="9">
    <source>
        <dbReference type="SAM" id="SignalP"/>
    </source>
</evidence>
<feature type="transmembrane region" description="Helical" evidence="8">
    <location>
        <begin position="158"/>
        <end position="175"/>
    </location>
</feature>
<keyword evidence="12" id="KW-1185">Reference proteome</keyword>
<feature type="region of interest" description="Disordered" evidence="7">
    <location>
        <begin position="960"/>
        <end position="987"/>
    </location>
</feature>
<keyword evidence="8" id="KW-0812">Transmembrane</keyword>
<evidence type="ECO:0000256" key="2">
    <source>
        <dbReference type="ARBA" id="ARBA00022606"/>
    </source>
</evidence>
<feature type="transmembrane region" description="Helical" evidence="8">
    <location>
        <begin position="1432"/>
        <end position="1452"/>
    </location>
</feature>
<evidence type="ECO:0000256" key="4">
    <source>
        <dbReference type="ARBA" id="ARBA00022741"/>
    </source>
</evidence>
<feature type="transmembrane region" description="Helical" evidence="8">
    <location>
        <begin position="187"/>
        <end position="208"/>
    </location>
</feature>
<dbReference type="InterPro" id="IPR057352">
    <property type="entry name" value="TPR_TmcB/C"/>
</dbReference>
<keyword evidence="2" id="KW-0716">Sensory transduction</keyword>
<feature type="signal peptide" evidence="9">
    <location>
        <begin position="1"/>
        <end position="21"/>
    </location>
</feature>
<protein>
    <recommendedName>
        <fullName evidence="10">PAS domain-containing protein</fullName>
    </recommendedName>
</protein>
<evidence type="ECO:0000313" key="11">
    <source>
        <dbReference type="EMBL" id="KAG2497902.1"/>
    </source>
</evidence>
<keyword evidence="5" id="KW-0418">Kinase</keyword>
<evidence type="ECO:0000313" key="12">
    <source>
        <dbReference type="Proteomes" id="UP000612055"/>
    </source>
</evidence>
<dbReference type="OrthoDB" id="542352at2759"/>
<dbReference type="GO" id="GO:0016301">
    <property type="term" value="F:kinase activity"/>
    <property type="evidence" value="ECO:0007669"/>
    <property type="project" value="UniProtKB-KW"/>
</dbReference>
<dbReference type="GO" id="GO:0006355">
    <property type="term" value="P:regulation of DNA-templated transcription"/>
    <property type="evidence" value="ECO:0007669"/>
    <property type="project" value="InterPro"/>
</dbReference>
<dbReference type="Pfam" id="PF25474">
    <property type="entry name" value="TPR_TmcB"/>
    <property type="match status" value="1"/>
</dbReference>
<dbReference type="InterPro" id="IPR035965">
    <property type="entry name" value="PAS-like_dom_sf"/>
</dbReference>
<accession>A0A835YAG4</accession>
<dbReference type="FunFam" id="3.30.450.20:FF:000060">
    <property type="entry name" value="Sensor protein FixL"/>
    <property type="match status" value="1"/>
</dbReference>
<feature type="transmembrane region" description="Helical" evidence="8">
    <location>
        <begin position="223"/>
        <end position="243"/>
    </location>
</feature>
<keyword evidence="8" id="KW-1133">Transmembrane helix</keyword>
<keyword evidence="8" id="KW-0472">Membrane</keyword>
<dbReference type="SMART" id="SM00091">
    <property type="entry name" value="PAS"/>
    <property type="match status" value="3"/>
</dbReference>
<feature type="chain" id="PRO_5032883558" description="PAS domain-containing protein" evidence="9">
    <location>
        <begin position="22"/>
        <end position="1601"/>
    </location>
</feature>
<sequence>MYALCVIVGLCLAGLVCLTLAMRRQEQSKGLQTAALVLHVAFEVVFFTCYTSFFDTFVFVVDCNFTGEVKHHMYFTDVMCFDMPHLLHLVVGLVFAATFLCVTALMLLMPFARALTTDLSPASKSIMATPVAYPRLKILFAKAAFVISSADLDAYSKAKAVINCLCVALILYWNVRSVPFYRKLVTCVWCGLWLGVFYTTPILLYLVFGSDHSREHYEQSTMWVLYGIFPVVVGGTGLMALYIHWVMQPAKKFLDLQQGIKLTKVHKFASPAEVELLARVMRAYDAEGELQEDAAAHGETIIKAGMQVFPNTPYLLVLYANFQLEAPYDRIITRVQQRPRSGCIAQQQRGRLSRAGQVRKDGPASRTQLQLASKHQPSIVDRYQIYCTGESSKRLRDSQDGGGMDLQAYIEFKRNFRAVLRVHKEVLLLQGELWTLMLKSVLKVSEVDKALDTLEVATARANQVYKRVLERYPNNGKLLRCYGHFLEDIRHDPIAASKAYAEAARHGGGDSIMSLDLSSIQARGAANKPDFLTSMSMEDDAVIVANAEGQIMMTSQAAQHVFGFTKQELEGANVSMLMPQPFSQRHNAYIGHYVQGGQPRMLDSVREVVGMHKDRFVFPLSLCVTKWSGMGADSVFLAVMRPLPPNALHVRVWLAPNGTVLCGDQSFASLCGMAEGEMVGRSLASLLADMEGMAGDDAANTLLERCRGATEKELQSGSIRTYMRLKHRYLEPVPVTVTCNMAGTDDQRILVLNCLRTESTINTSILVVDTRMHVRFCAASVAALLGYSARQLASMRLEQLLPAPFNALHARWLKDPPSTVTATSCRNGRVVQLVNEAGGTVPCRLKISSCASEAAGGTSAGDTLYIAQVERVPPEEPLEEKRVVVTADFNGIITSVSRPEGELFDFPNRVMTGANLCDVIDIFRDWRERNGESQLQLLILALLDKEQEMPGTSWRVRVQAPPTAGAPSLPSMPGAQGSAGTTKGPVSKSACLQVELEDVEDDTEEGDGNSTQIRLTLWRRDLLTGAAELDEGMVVRKASPMMGLIVGLPPNSMIGRPLQRILDIPPDITWEQLADSHRKAARHRSALKASSSTGVISPLMPILGPHPDSGTMRILLQGVQTASPGGHVRVAVVMHPDTAYVGAHADLMRVLRLDAESLEQRGKVQQGPQSPDASVRGLATCPEDPAEGGEVAAKGEAGDGKAERSEDEGQTTLHRKAASKSEFIAQWVRTISNNTADPDAPLAPTQPSQSPQGAPGSKPGSPLQHSRSRTLHTFREDSADGGGVPPPRLQGSAAEVGPLDGRLPTAAAPEQQPVLAKRNSGKAGAMPLPSQQAGGNRSDMGSRESEASKGQLAAADRQGAETADGEDGWEKGSEGGGSSADGSQSASSLYSATETASVSEVVVDARRSKLLKGLERVLMGPTLTEPLNRLRVHGYLILAVMLLTHIICYIVATQAIRKEDVNIYRVQRQALAMDRSQLIVVRAMRGAFCERANVSKVAACADKLDITLSKLRENIELMEQHHQYVYLGDKLMPTKLIPNVHSIWTQPQYEYQTFMDTEPPSVRMEHAGVWIMGSRYLAAAREALYWLPVIKDVYRWAHASF</sequence>
<feature type="transmembrane region" description="Helical" evidence="8">
    <location>
        <begin position="39"/>
        <end position="65"/>
    </location>
</feature>
<evidence type="ECO:0000256" key="6">
    <source>
        <dbReference type="ARBA" id="ARBA00022840"/>
    </source>
</evidence>
<dbReference type="Gene3D" id="3.30.450.20">
    <property type="entry name" value="PAS domain"/>
    <property type="match status" value="2"/>
</dbReference>
<dbReference type="CDD" id="cd00130">
    <property type="entry name" value="PAS"/>
    <property type="match status" value="1"/>
</dbReference>
<feature type="transmembrane region" description="Helical" evidence="8">
    <location>
        <begin position="86"/>
        <end position="109"/>
    </location>
</feature>
<dbReference type="GO" id="GO:0005524">
    <property type="term" value="F:ATP binding"/>
    <property type="evidence" value="ECO:0007669"/>
    <property type="project" value="UniProtKB-KW"/>
</dbReference>
<proteinExistence type="predicted"/>
<dbReference type="Pfam" id="PF00989">
    <property type="entry name" value="PAS"/>
    <property type="match status" value="1"/>
</dbReference>
<feature type="region of interest" description="Disordered" evidence="7">
    <location>
        <begin position="1234"/>
        <end position="1388"/>
    </location>
</feature>
<evidence type="ECO:0000256" key="1">
    <source>
        <dbReference type="ARBA" id="ARBA00022543"/>
    </source>
</evidence>
<dbReference type="GO" id="GO:0009881">
    <property type="term" value="F:photoreceptor activity"/>
    <property type="evidence" value="ECO:0007669"/>
    <property type="project" value="UniProtKB-KW"/>
</dbReference>
<evidence type="ECO:0000256" key="8">
    <source>
        <dbReference type="SAM" id="Phobius"/>
    </source>
</evidence>